<proteinExistence type="predicted"/>
<comment type="caution">
    <text evidence="1">The sequence shown here is derived from an EMBL/GenBank/DDBJ whole genome shotgun (WGS) entry which is preliminary data.</text>
</comment>
<evidence type="ECO:0000313" key="1">
    <source>
        <dbReference type="EMBL" id="SIP89150.1"/>
    </source>
</evidence>
<organism evidence="1 2">
    <name type="scientific">Corynebacterium afermentans</name>
    <dbReference type="NCBI Taxonomy" id="38286"/>
    <lineage>
        <taxon>Bacteria</taxon>
        <taxon>Bacillati</taxon>
        <taxon>Actinomycetota</taxon>
        <taxon>Actinomycetes</taxon>
        <taxon>Mycobacteriales</taxon>
        <taxon>Corynebacteriaceae</taxon>
        <taxon>Corynebacterium</taxon>
    </lineage>
</organism>
<gene>
    <name evidence="1" type="ORF">SAMN05421802_10216</name>
</gene>
<reference evidence="1 2" key="1">
    <citation type="submission" date="2017-01" db="EMBL/GenBank/DDBJ databases">
        <authorList>
            <person name="Varghese N."/>
            <person name="Submissions S."/>
        </authorList>
    </citation>
    <scope>NUCLEOTIDE SEQUENCE [LARGE SCALE GENOMIC DNA]</scope>
    <source>
        <strain evidence="1 2">DSM 44280</strain>
    </source>
</reference>
<dbReference type="AlphaFoldDB" id="A0A9X8NAA8"/>
<evidence type="ECO:0000313" key="2">
    <source>
        <dbReference type="Proteomes" id="UP000185547"/>
    </source>
</evidence>
<protein>
    <submittedName>
        <fullName evidence="1">Uncharacterized protein</fullName>
    </submittedName>
</protein>
<keyword evidence="2" id="KW-1185">Reference proteome</keyword>
<sequence length="99" mass="10579">MASIGNMLEPMALNMTIDLNNATFADLVALVDAARVAGVDPKTGLELDGETLSITVEPTTRTPAREQAPEKERTVPPLGDAAIRSVVDILTGRQEPPRR</sequence>
<name>A0A9X8NAA8_9CORY</name>
<dbReference type="Proteomes" id="UP000185547">
    <property type="component" value="Unassembled WGS sequence"/>
</dbReference>
<dbReference type="EMBL" id="FTMH01000002">
    <property type="protein sequence ID" value="SIP89150.1"/>
    <property type="molecule type" value="Genomic_DNA"/>
</dbReference>
<accession>A0A9X8NAA8</accession>